<keyword evidence="3" id="KW-0309">Germination</keyword>
<dbReference type="Pfam" id="PF25198">
    <property type="entry name" value="Spore_GerAC_N"/>
    <property type="match status" value="1"/>
</dbReference>
<dbReference type="Gene3D" id="3.30.300.210">
    <property type="entry name" value="Nutrient germinant receptor protein C, domain 3"/>
    <property type="match status" value="1"/>
</dbReference>
<dbReference type="PANTHER" id="PTHR35789">
    <property type="entry name" value="SPORE GERMINATION PROTEIN B3"/>
    <property type="match status" value="1"/>
</dbReference>
<name>A0A073KBD1_9BACI</name>
<reference evidence="10 11" key="1">
    <citation type="submission" date="2014-06" db="EMBL/GenBank/DDBJ databases">
        <title>Draft genome sequence of Bacillus gaemokensis JCM 15801 (MCCC 1A00707).</title>
        <authorList>
            <person name="Lai Q."/>
            <person name="Liu Y."/>
            <person name="Shao Z."/>
        </authorList>
    </citation>
    <scope>NUCLEOTIDE SEQUENCE [LARGE SCALE GENOMIC DNA]</scope>
    <source>
        <strain evidence="10 11">JCM 15801</strain>
    </source>
</reference>
<dbReference type="NCBIfam" id="TIGR02887">
    <property type="entry name" value="spore_ger_x_C"/>
    <property type="match status" value="1"/>
</dbReference>
<keyword evidence="4" id="KW-0732">Signal</keyword>
<keyword evidence="5" id="KW-0472">Membrane</keyword>
<feature type="domain" description="Spore germination protein N-terminal" evidence="9">
    <location>
        <begin position="23"/>
        <end position="208"/>
    </location>
</feature>
<dbReference type="GO" id="GO:0016020">
    <property type="term" value="C:membrane"/>
    <property type="evidence" value="ECO:0007669"/>
    <property type="project" value="UniProtKB-SubCell"/>
</dbReference>
<evidence type="ECO:0000256" key="7">
    <source>
        <dbReference type="ARBA" id="ARBA00023288"/>
    </source>
</evidence>
<keyword evidence="11" id="KW-1185">Reference proteome</keyword>
<organism evidence="10 11">
    <name type="scientific">Bacillus gaemokensis</name>
    <dbReference type="NCBI Taxonomy" id="574375"/>
    <lineage>
        <taxon>Bacteria</taxon>
        <taxon>Bacillati</taxon>
        <taxon>Bacillota</taxon>
        <taxon>Bacilli</taxon>
        <taxon>Bacillales</taxon>
        <taxon>Bacillaceae</taxon>
        <taxon>Bacillus</taxon>
        <taxon>Bacillus cereus group</taxon>
    </lineage>
</organism>
<dbReference type="STRING" id="574375.AZF08_21105"/>
<dbReference type="Proteomes" id="UP000027778">
    <property type="component" value="Unassembled WGS sequence"/>
</dbReference>
<dbReference type="EMBL" id="JOTM01000012">
    <property type="protein sequence ID" value="KEK23767.1"/>
    <property type="molecule type" value="Genomic_DNA"/>
</dbReference>
<evidence type="ECO:0000256" key="5">
    <source>
        <dbReference type="ARBA" id="ARBA00023136"/>
    </source>
</evidence>
<dbReference type="OrthoDB" id="2569624at2"/>
<evidence type="ECO:0000259" key="9">
    <source>
        <dbReference type="Pfam" id="PF25198"/>
    </source>
</evidence>
<evidence type="ECO:0000256" key="6">
    <source>
        <dbReference type="ARBA" id="ARBA00023139"/>
    </source>
</evidence>
<sequence>MNRLHKCICCIILFLCISGCSERKEIEERGFVVGAAFDVAKEDEGESDSKKPPRMKGTYQLVLPSSLAQQGGKSEGGDSYININATADSVFAQIREISKKISRSLFFPHIQVVVFSKDLLKQQNLLEQTLDVFFRDHEMRRNIRIFVSKGRAEKILQQRSKPENLPAKYIDLLADHAEVNAYMLEAVRIGDVQEMMNAKKSFVLPVLQLTKQVVKMEGAAVFKGRDNKLIGLLTGKDTQGLNYIIGKKASGFVTIRKEKETITYEIHKLRRKIHASFAEPRHPKFTVDIYPEGVLAEVYLGGEGKVWSEKQMNTYISKEMKSIAMRTIKKVQKGFKTDVLELGEYYKRHNYKEWKKVEKNWDRGENYFSKSDIVVRVHPIVEHSGSLVPKGGQ</sequence>
<dbReference type="AlphaFoldDB" id="A0A073KBD1"/>
<dbReference type="InterPro" id="IPR038501">
    <property type="entry name" value="Spore_GerAC_C_sf"/>
</dbReference>
<dbReference type="eggNOG" id="ENOG502Z8GN">
    <property type="taxonomic scope" value="Bacteria"/>
</dbReference>
<dbReference type="GO" id="GO:0009847">
    <property type="term" value="P:spore germination"/>
    <property type="evidence" value="ECO:0007669"/>
    <property type="project" value="InterPro"/>
</dbReference>
<dbReference type="PANTHER" id="PTHR35789:SF1">
    <property type="entry name" value="SPORE GERMINATION PROTEIN B3"/>
    <property type="match status" value="1"/>
</dbReference>
<proteinExistence type="inferred from homology"/>
<feature type="domain" description="Spore germination GerAC-like C-terminal" evidence="8">
    <location>
        <begin position="217"/>
        <end position="385"/>
    </location>
</feature>
<dbReference type="InterPro" id="IPR057336">
    <property type="entry name" value="GerAC_N"/>
</dbReference>
<dbReference type="Pfam" id="PF05504">
    <property type="entry name" value="Spore_GerAC"/>
    <property type="match status" value="1"/>
</dbReference>
<evidence type="ECO:0000313" key="10">
    <source>
        <dbReference type="EMBL" id="KEK23767.1"/>
    </source>
</evidence>
<evidence type="ECO:0000313" key="11">
    <source>
        <dbReference type="Proteomes" id="UP000027778"/>
    </source>
</evidence>
<accession>A0A073KBD1</accession>
<dbReference type="RefSeq" id="WP_033675105.1">
    <property type="nucleotide sequence ID" value="NZ_JOTM01000012.1"/>
</dbReference>
<keyword evidence="6" id="KW-0564">Palmitate</keyword>
<evidence type="ECO:0000256" key="1">
    <source>
        <dbReference type="ARBA" id="ARBA00004635"/>
    </source>
</evidence>
<dbReference type="InterPro" id="IPR046953">
    <property type="entry name" value="Spore_GerAC-like_C"/>
</dbReference>
<evidence type="ECO:0000256" key="2">
    <source>
        <dbReference type="ARBA" id="ARBA00007886"/>
    </source>
</evidence>
<comment type="subcellular location">
    <subcellularLocation>
        <location evidence="1">Membrane</location>
        <topology evidence="1">Lipid-anchor</topology>
    </subcellularLocation>
</comment>
<evidence type="ECO:0000259" key="8">
    <source>
        <dbReference type="Pfam" id="PF05504"/>
    </source>
</evidence>
<dbReference type="InterPro" id="IPR008844">
    <property type="entry name" value="Spore_GerAC-like"/>
</dbReference>
<evidence type="ECO:0000256" key="3">
    <source>
        <dbReference type="ARBA" id="ARBA00022544"/>
    </source>
</evidence>
<protein>
    <submittedName>
        <fullName evidence="10">Spore gernimation protein GerLC</fullName>
    </submittedName>
</protein>
<comment type="caution">
    <text evidence="10">The sequence shown here is derived from an EMBL/GenBank/DDBJ whole genome shotgun (WGS) entry which is preliminary data.</text>
</comment>
<gene>
    <name evidence="10" type="ORF">BAGA_06195</name>
</gene>
<evidence type="ECO:0000256" key="4">
    <source>
        <dbReference type="ARBA" id="ARBA00022729"/>
    </source>
</evidence>
<comment type="similarity">
    <text evidence="2">Belongs to the GerABKC lipoprotein family.</text>
</comment>
<keyword evidence="7" id="KW-0449">Lipoprotein</keyword>